<evidence type="ECO:0000313" key="3">
    <source>
        <dbReference type="Proteomes" id="UP000216101"/>
    </source>
</evidence>
<gene>
    <name evidence="2" type="ORF">CBP51_12545</name>
</gene>
<protein>
    <submittedName>
        <fullName evidence="2">Uncharacterized protein</fullName>
    </submittedName>
</protein>
<sequence length="145" mass="16815">MNQGILIVLLWILSFYANACSWVGDPTGGIPYEKRLNKYIKNAQVIFTGRIVSYEWKVNEAYESKSEWHHHKIEVIKIFKGKPPQFITYWPDTSCHEIFSVVGEEFLFFGKYNENNQIQFPMVSGTLPLAEANRIGAIKKLSKRK</sequence>
<dbReference type="RefSeq" id="WP_094985092.1">
    <property type="nucleotide sequence ID" value="NZ_NHNI01000001.1"/>
</dbReference>
<dbReference type="InterPro" id="IPR008993">
    <property type="entry name" value="TIMP-like_OB-fold"/>
</dbReference>
<keyword evidence="3" id="KW-1185">Reference proteome</keyword>
<name>A0A266QCZ5_9GAMM</name>
<evidence type="ECO:0000256" key="1">
    <source>
        <dbReference type="SAM" id="SignalP"/>
    </source>
</evidence>
<feature type="chain" id="PRO_5012108225" evidence="1">
    <location>
        <begin position="20"/>
        <end position="145"/>
    </location>
</feature>
<dbReference type="SUPFAM" id="SSF50242">
    <property type="entry name" value="TIMP-like"/>
    <property type="match status" value="1"/>
</dbReference>
<evidence type="ECO:0000313" key="2">
    <source>
        <dbReference type="EMBL" id="OZY87747.1"/>
    </source>
</evidence>
<feature type="signal peptide" evidence="1">
    <location>
        <begin position="1"/>
        <end position="19"/>
    </location>
</feature>
<dbReference type="Proteomes" id="UP000216101">
    <property type="component" value="Unassembled WGS sequence"/>
</dbReference>
<proteinExistence type="predicted"/>
<dbReference type="AlphaFoldDB" id="A0A266QCZ5"/>
<dbReference type="EMBL" id="NHNI01000001">
    <property type="protein sequence ID" value="OZY87747.1"/>
    <property type="molecule type" value="Genomic_DNA"/>
</dbReference>
<keyword evidence="1" id="KW-0732">Signal</keyword>
<dbReference type="Gene3D" id="2.40.50.120">
    <property type="match status" value="1"/>
</dbReference>
<organism evidence="2 3">
    <name type="scientific">Cellvibrio mixtus</name>
    <dbReference type="NCBI Taxonomy" id="39650"/>
    <lineage>
        <taxon>Bacteria</taxon>
        <taxon>Pseudomonadati</taxon>
        <taxon>Pseudomonadota</taxon>
        <taxon>Gammaproteobacteria</taxon>
        <taxon>Cellvibrionales</taxon>
        <taxon>Cellvibrionaceae</taxon>
        <taxon>Cellvibrio</taxon>
    </lineage>
</organism>
<reference evidence="3" key="1">
    <citation type="submission" date="2017-05" db="EMBL/GenBank/DDBJ databases">
        <authorList>
            <person name="Barney B.M."/>
        </authorList>
    </citation>
    <scope>NUCLEOTIDE SEQUENCE [LARGE SCALE GENOMIC DNA]</scope>
    <source>
        <strain evidence="3">PSBB022</strain>
    </source>
</reference>
<comment type="caution">
    <text evidence="2">The sequence shown here is derived from an EMBL/GenBank/DDBJ whole genome shotgun (WGS) entry which is preliminary data.</text>
</comment>
<accession>A0A266QCZ5</accession>